<dbReference type="GO" id="GO:0016810">
    <property type="term" value="F:hydrolase activity, acting on carbon-nitrogen (but not peptide) bonds"/>
    <property type="evidence" value="ECO:0007669"/>
    <property type="project" value="InterPro"/>
</dbReference>
<dbReference type="InterPro" id="IPR054418">
    <property type="entry name" value="MQNX/HUTI_composite_N"/>
</dbReference>
<reference evidence="7 8" key="1">
    <citation type="submission" date="2016-10" db="EMBL/GenBank/DDBJ databases">
        <authorList>
            <person name="de Groot N.N."/>
        </authorList>
    </citation>
    <scope>NUCLEOTIDE SEQUENCE [LARGE SCALE GENOMIC DNA]</scope>
    <source>
        <strain evidence="7 8">IPL20</strain>
    </source>
</reference>
<evidence type="ECO:0000259" key="6">
    <source>
        <dbReference type="Pfam" id="PF22039"/>
    </source>
</evidence>
<evidence type="ECO:0000259" key="5">
    <source>
        <dbReference type="Pfam" id="PF01979"/>
    </source>
</evidence>
<feature type="domain" description="Aminodeoxyfutalosine deaminase/Imidazolonepropionase-like composite" evidence="6">
    <location>
        <begin position="39"/>
        <end position="63"/>
    </location>
</feature>
<protein>
    <submittedName>
        <fullName evidence="7">Cytosine/adenosine deaminase</fullName>
    </submittedName>
</protein>
<gene>
    <name evidence="7" type="ORF">SAMN05216456_3575</name>
</gene>
<sequence length="525" mass="58288">MIRIGEGASGSAAGTSLIRGRYLLLGTKDDGTVEIVRDGAILQQDGRIAEIGAWDALRARHPDVEVLGGPDALVSPGFVNTHHHVGVTPIQLGSPDLPLELWLTHQLRHRKPDAYLDTLYSAFELIASGVTAVQHLGRMMPAPVSGWRDAATAVIEAYRDIGMRVSFAMCNRDQHRLVYEDDTVFVASLPAELQEKTTAFLKRSHFRLEDFESQYLEPMIEHYGVRNDPLVRLWLAPINLERASDRLLTLTRDWAEKYGMGIHLHLSETVYQKEFSRRRFGKSSVAHLADIGFLGPHLTLGHGTWMDEHDLDLIADHGVCICHNASSNLRLRSGIAPVNALVERGIPVALGIDEAGLNDDRDMLQEMRLVKHLHAEPGLYTPVLSPAQIFRMATEAGAQASGFGDDIGRLAVGKRADLVVLDYRAMAGVYLSDDTDPVAALIHRGKTEHVQATMIDGRVVYRDGRFSFIDRDAALSALHKDLDRPLTAGEEALGQLSRSLLPHLKDFYRDWPLPDGEPWYRLNGR</sequence>
<dbReference type="Proteomes" id="UP000199074">
    <property type="component" value="Unassembled WGS sequence"/>
</dbReference>
<comment type="similarity">
    <text evidence="1">Belongs to the metallo-dependent hydrolases superfamily. ATZ/TRZ family.</text>
</comment>
<evidence type="ECO:0000313" key="8">
    <source>
        <dbReference type="Proteomes" id="UP000199074"/>
    </source>
</evidence>
<feature type="domain" description="Amidohydrolase-related" evidence="5">
    <location>
        <begin position="74"/>
        <end position="460"/>
    </location>
</feature>
<dbReference type="SUPFAM" id="SSF51338">
    <property type="entry name" value="Composite domain of metallo-dependent hydrolases"/>
    <property type="match status" value="1"/>
</dbReference>
<organism evidence="7 8">
    <name type="scientific">Devosia crocina</name>
    <dbReference type="NCBI Taxonomy" id="429728"/>
    <lineage>
        <taxon>Bacteria</taxon>
        <taxon>Pseudomonadati</taxon>
        <taxon>Pseudomonadota</taxon>
        <taxon>Alphaproteobacteria</taxon>
        <taxon>Hyphomicrobiales</taxon>
        <taxon>Devosiaceae</taxon>
        <taxon>Devosia</taxon>
    </lineage>
</organism>
<evidence type="ECO:0000256" key="4">
    <source>
        <dbReference type="ARBA" id="ARBA00022833"/>
    </source>
</evidence>
<proteinExistence type="inferred from homology"/>
<dbReference type="InterPro" id="IPR011059">
    <property type="entry name" value="Metal-dep_hydrolase_composite"/>
</dbReference>
<dbReference type="OrthoDB" id="9796020at2"/>
<dbReference type="Pfam" id="PF22039">
    <property type="entry name" value="HUTI_composite_bact"/>
    <property type="match status" value="1"/>
</dbReference>
<keyword evidence="2" id="KW-0479">Metal-binding</keyword>
<accession>A0A1I7NVT5</accession>
<dbReference type="InterPro" id="IPR032466">
    <property type="entry name" value="Metal_Hydrolase"/>
</dbReference>
<keyword evidence="4" id="KW-0862">Zinc</keyword>
<evidence type="ECO:0000256" key="3">
    <source>
        <dbReference type="ARBA" id="ARBA00022801"/>
    </source>
</evidence>
<evidence type="ECO:0000256" key="1">
    <source>
        <dbReference type="ARBA" id="ARBA00006745"/>
    </source>
</evidence>
<keyword evidence="8" id="KW-1185">Reference proteome</keyword>
<dbReference type="Gene3D" id="2.30.40.10">
    <property type="entry name" value="Urease, subunit C, domain 1"/>
    <property type="match status" value="1"/>
</dbReference>
<dbReference type="GO" id="GO:0046872">
    <property type="term" value="F:metal ion binding"/>
    <property type="evidence" value="ECO:0007669"/>
    <property type="project" value="UniProtKB-KW"/>
</dbReference>
<keyword evidence="3" id="KW-0378">Hydrolase</keyword>
<evidence type="ECO:0000313" key="7">
    <source>
        <dbReference type="EMBL" id="SFV38708.1"/>
    </source>
</evidence>
<dbReference type="InterPro" id="IPR050287">
    <property type="entry name" value="MTA/SAH_deaminase"/>
</dbReference>
<name>A0A1I7NVT5_9HYPH</name>
<dbReference type="Pfam" id="PF01979">
    <property type="entry name" value="Amidohydro_1"/>
    <property type="match status" value="1"/>
</dbReference>
<dbReference type="EMBL" id="FPCK01000004">
    <property type="protein sequence ID" value="SFV38708.1"/>
    <property type="molecule type" value="Genomic_DNA"/>
</dbReference>
<dbReference type="AlphaFoldDB" id="A0A1I7NVT5"/>
<dbReference type="PANTHER" id="PTHR43794">
    <property type="entry name" value="AMINOHYDROLASE SSNA-RELATED"/>
    <property type="match status" value="1"/>
</dbReference>
<dbReference type="Gene3D" id="3.20.20.140">
    <property type="entry name" value="Metal-dependent hydrolases"/>
    <property type="match status" value="1"/>
</dbReference>
<evidence type="ECO:0000256" key="2">
    <source>
        <dbReference type="ARBA" id="ARBA00022723"/>
    </source>
</evidence>
<dbReference type="STRING" id="429728.SAMN05216456_3575"/>
<dbReference type="InterPro" id="IPR006680">
    <property type="entry name" value="Amidohydro-rel"/>
</dbReference>
<dbReference type="RefSeq" id="WP_092426987.1">
    <property type="nucleotide sequence ID" value="NZ_FPCK01000004.1"/>
</dbReference>
<dbReference type="PANTHER" id="PTHR43794:SF11">
    <property type="entry name" value="AMIDOHYDROLASE-RELATED DOMAIN-CONTAINING PROTEIN"/>
    <property type="match status" value="1"/>
</dbReference>
<dbReference type="SUPFAM" id="SSF51556">
    <property type="entry name" value="Metallo-dependent hydrolases"/>
    <property type="match status" value="1"/>
</dbReference>